<dbReference type="Gene3D" id="2.60.120.200">
    <property type="match status" value="1"/>
</dbReference>
<evidence type="ECO:0000313" key="6">
    <source>
        <dbReference type="Proteomes" id="UP000054018"/>
    </source>
</evidence>
<dbReference type="PROSITE" id="PS51762">
    <property type="entry name" value="GH16_2"/>
    <property type="match status" value="1"/>
</dbReference>
<dbReference type="SUPFAM" id="SSF49899">
    <property type="entry name" value="Concanavalin A-like lectins/glucanases"/>
    <property type="match status" value="1"/>
</dbReference>
<accession>A0A0D0A275</accession>
<keyword evidence="3" id="KW-0812">Transmembrane</keyword>
<dbReference type="PANTHER" id="PTHR10963">
    <property type="entry name" value="GLYCOSYL HYDROLASE-RELATED"/>
    <property type="match status" value="1"/>
</dbReference>
<keyword evidence="3" id="KW-0472">Membrane</keyword>
<proteinExistence type="inferred from homology"/>
<dbReference type="InterPro" id="IPR000757">
    <property type="entry name" value="Beta-glucanase-like"/>
</dbReference>
<keyword evidence="5" id="KW-0378">Hydrolase</keyword>
<evidence type="ECO:0000259" key="4">
    <source>
        <dbReference type="PROSITE" id="PS51762"/>
    </source>
</evidence>
<dbReference type="AlphaFoldDB" id="A0A0D0A275"/>
<protein>
    <submittedName>
        <fullName evidence="5">Glycoside hydrolase family 16 protein</fullName>
    </submittedName>
</protein>
<comment type="similarity">
    <text evidence="1">Belongs to the glycosyl hydrolase 16 family.</text>
</comment>
<feature type="compositionally biased region" description="Gly residues" evidence="2">
    <location>
        <begin position="440"/>
        <end position="449"/>
    </location>
</feature>
<dbReference type="PANTHER" id="PTHR10963:SF55">
    <property type="entry name" value="GLYCOSIDE HYDROLASE FAMILY 16 PROTEIN"/>
    <property type="match status" value="1"/>
</dbReference>
<feature type="compositionally biased region" description="Low complexity" evidence="2">
    <location>
        <begin position="450"/>
        <end position="491"/>
    </location>
</feature>
<feature type="compositionally biased region" description="Low complexity" evidence="2">
    <location>
        <begin position="125"/>
        <end position="151"/>
    </location>
</feature>
<evidence type="ECO:0000313" key="5">
    <source>
        <dbReference type="EMBL" id="KIK26188.1"/>
    </source>
</evidence>
<reference evidence="6" key="2">
    <citation type="submission" date="2015-01" db="EMBL/GenBank/DDBJ databases">
        <title>Evolutionary Origins and Diversification of the Mycorrhizal Mutualists.</title>
        <authorList>
            <consortium name="DOE Joint Genome Institute"/>
            <consortium name="Mycorrhizal Genomics Consortium"/>
            <person name="Kohler A."/>
            <person name="Kuo A."/>
            <person name="Nagy L.G."/>
            <person name="Floudas D."/>
            <person name="Copeland A."/>
            <person name="Barry K.W."/>
            <person name="Cichocki N."/>
            <person name="Veneault-Fourrey C."/>
            <person name="LaButti K."/>
            <person name="Lindquist E.A."/>
            <person name="Lipzen A."/>
            <person name="Lundell T."/>
            <person name="Morin E."/>
            <person name="Murat C."/>
            <person name="Riley R."/>
            <person name="Ohm R."/>
            <person name="Sun H."/>
            <person name="Tunlid A."/>
            <person name="Henrissat B."/>
            <person name="Grigoriev I.V."/>
            <person name="Hibbett D.S."/>
            <person name="Martin F."/>
        </authorList>
    </citation>
    <scope>NUCLEOTIDE SEQUENCE [LARGE SCALE GENOMIC DNA]</scope>
    <source>
        <strain evidence="6">441</strain>
    </source>
</reference>
<dbReference type="InterPro" id="IPR050546">
    <property type="entry name" value="Glycosyl_Hydrlase_16"/>
</dbReference>
<evidence type="ECO:0000256" key="3">
    <source>
        <dbReference type="SAM" id="Phobius"/>
    </source>
</evidence>
<dbReference type="Pfam" id="PF00722">
    <property type="entry name" value="Glyco_hydro_16"/>
    <property type="match status" value="1"/>
</dbReference>
<feature type="compositionally biased region" description="Basic and acidic residues" evidence="2">
    <location>
        <begin position="38"/>
        <end position="50"/>
    </location>
</feature>
<dbReference type="GO" id="GO:0005975">
    <property type="term" value="P:carbohydrate metabolic process"/>
    <property type="evidence" value="ECO:0007669"/>
    <property type="project" value="InterPro"/>
</dbReference>
<dbReference type="GO" id="GO:0004553">
    <property type="term" value="F:hydrolase activity, hydrolyzing O-glycosyl compounds"/>
    <property type="evidence" value="ECO:0007669"/>
    <property type="project" value="InterPro"/>
</dbReference>
<name>A0A0D0A275_9AGAM</name>
<feature type="region of interest" description="Disordered" evidence="2">
    <location>
        <begin position="438"/>
        <end position="511"/>
    </location>
</feature>
<dbReference type="HOGENOM" id="CLU_019533_1_0_1"/>
<sequence length="782" mass="83037">MSRRRASGDYSAPSSEEDASSSLTPPRPFFLASSRVSPDPDHAADNHSDSDSSAAAHSPRNSVVAPKTRNHHRRRSQLGASQFSADSEHGHPHLASDVVSPSRRPPPSSYTFPFQAYPGNPDPIPGRISRRSSVSSDIQMVSRSTATSPTRTPRRNARPVSQDPLSTAMSDSELPLPRPPFVASNSPYRTSTGSVSSSTVYRTSAAAAMTEGAGASLPRASSATTIFRGPFLSPASRPSSVWVPPFSVSGSRNGSSTALPLPVQKKTIPSTRLREKLTPQDKPWLARKKSALERASKWVTFGGILLGFAISALIAFNGYNNVRMLTSNQLCLVFDDEFDGGSLDSTTWSMDVELGGYGNGEFEMTTNSANNIYISNGELYIMPTLTSDSISGGYGAVMDGATYTLDGCTASSGTTDIGAWVEPSAPSLADFILQKRQQATGGGGNGNTTGNGTTTGNSTTTGGSTSSGNSTTSSNSTTASNSTTSGGLSSNPCTAVSSASSGTVINPVMSGRINTRGKKSIKYGKVEVRAKLPQGDWLWPAIWMLPVGNSTNGSVAQGTGVYGAWPVSGEIDIMEARGNSPSYPAQGSNYVRSTLNYGPFASGTTPIATTTGNTMANLMNSIYGWISTKRSSYADSFHVYAMEWTGSWMRFYTDNRLQAMVDLSSISSKNSDSYFWNVANFPSVAMNLTSGKYIVVEDPWSTAYGASAAAPFDQEFYLVIDLAAGGTSGWFPDNEGNKPWLDGSATAMRDFASAQSTWSATWPSSADDRAFRIDYAKMWQLC</sequence>
<feature type="compositionally biased region" description="Polar residues" evidence="2">
    <location>
        <begin position="492"/>
        <end position="504"/>
    </location>
</feature>
<reference evidence="5 6" key="1">
    <citation type="submission" date="2014-04" db="EMBL/GenBank/DDBJ databases">
        <authorList>
            <consortium name="DOE Joint Genome Institute"/>
            <person name="Kuo A."/>
            <person name="Kohler A."/>
            <person name="Costa M.D."/>
            <person name="Nagy L.G."/>
            <person name="Floudas D."/>
            <person name="Copeland A."/>
            <person name="Barry K.W."/>
            <person name="Cichocki N."/>
            <person name="Veneault-Fourrey C."/>
            <person name="LaButti K."/>
            <person name="Lindquist E.A."/>
            <person name="Lipzen A."/>
            <person name="Lundell T."/>
            <person name="Morin E."/>
            <person name="Murat C."/>
            <person name="Sun H."/>
            <person name="Tunlid A."/>
            <person name="Henrissat B."/>
            <person name="Grigoriev I.V."/>
            <person name="Hibbett D.S."/>
            <person name="Martin F."/>
            <person name="Nordberg H.P."/>
            <person name="Cantor M.N."/>
            <person name="Hua S.X."/>
        </authorList>
    </citation>
    <scope>NUCLEOTIDE SEQUENCE [LARGE SCALE GENOMIC DNA]</scope>
    <source>
        <strain evidence="5 6">441</strain>
    </source>
</reference>
<evidence type="ECO:0000256" key="2">
    <source>
        <dbReference type="SAM" id="MobiDB-lite"/>
    </source>
</evidence>
<organism evidence="5 6">
    <name type="scientific">Pisolithus microcarpus 441</name>
    <dbReference type="NCBI Taxonomy" id="765257"/>
    <lineage>
        <taxon>Eukaryota</taxon>
        <taxon>Fungi</taxon>
        <taxon>Dikarya</taxon>
        <taxon>Basidiomycota</taxon>
        <taxon>Agaricomycotina</taxon>
        <taxon>Agaricomycetes</taxon>
        <taxon>Agaricomycetidae</taxon>
        <taxon>Boletales</taxon>
        <taxon>Sclerodermatineae</taxon>
        <taxon>Pisolithaceae</taxon>
        <taxon>Pisolithus</taxon>
    </lineage>
</organism>
<evidence type="ECO:0000256" key="1">
    <source>
        <dbReference type="ARBA" id="ARBA00006865"/>
    </source>
</evidence>
<feature type="domain" description="GH16" evidence="4">
    <location>
        <begin position="464"/>
        <end position="782"/>
    </location>
</feature>
<dbReference type="EMBL" id="KN833703">
    <property type="protein sequence ID" value="KIK26188.1"/>
    <property type="molecule type" value="Genomic_DNA"/>
</dbReference>
<dbReference type="Proteomes" id="UP000054018">
    <property type="component" value="Unassembled WGS sequence"/>
</dbReference>
<keyword evidence="3" id="KW-1133">Transmembrane helix</keyword>
<dbReference type="OrthoDB" id="4781at2759"/>
<dbReference type="STRING" id="765257.A0A0D0A275"/>
<dbReference type="InterPro" id="IPR013320">
    <property type="entry name" value="ConA-like_dom_sf"/>
</dbReference>
<feature type="region of interest" description="Disordered" evidence="2">
    <location>
        <begin position="1"/>
        <end position="195"/>
    </location>
</feature>
<keyword evidence="6" id="KW-1185">Reference proteome</keyword>
<feature type="transmembrane region" description="Helical" evidence="3">
    <location>
        <begin position="298"/>
        <end position="319"/>
    </location>
</feature>
<gene>
    <name evidence="5" type="ORF">PISMIDRAFT_676337</name>
</gene>